<dbReference type="Proteomes" id="UP001500908">
    <property type="component" value="Unassembled WGS sequence"/>
</dbReference>
<dbReference type="RefSeq" id="WP_344971244.1">
    <property type="nucleotide sequence ID" value="NZ_BAABDD010000010.1"/>
</dbReference>
<feature type="compositionally biased region" description="Basic and acidic residues" evidence="1">
    <location>
        <begin position="1"/>
        <end position="11"/>
    </location>
</feature>
<evidence type="ECO:0000313" key="2">
    <source>
        <dbReference type="EMBL" id="GAA3744660.1"/>
    </source>
</evidence>
<accession>A0ABP7FP03</accession>
<feature type="region of interest" description="Disordered" evidence="1">
    <location>
        <begin position="1"/>
        <end position="27"/>
    </location>
</feature>
<dbReference type="EMBL" id="BAABDD010000010">
    <property type="protein sequence ID" value="GAA3744660.1"/>
    <property type="molecule type" value="Genomic_DNA"/>
</dbReference>
<dbReference type="Pfam" id="PF13814">
    <property type="entry name" value="Replic_Relax"/>
    <property type="match status" value="1"/>
</dbReference>
<dbReference type="InterPro" id="IPR025855">
    <property type="entry name" value="Replic_Relax"/>
</dbReference>
<reference evidence="3" key="1">
    <citation type="journal article" date="2019" name="Int. J. Syst. Evol. Microbiol.">
        <title>The Global Catalogue of Microorganisms (GCM) 10K type strain sequencing project: providing services to taxonomists for standard genome sequencing and annotation.</title>
        <authorList>
            <consortium name="The Broad Institute Genomics Platform"/>
            <consortium name="The Broad Institute Genome Sequencing Center for Infectious Disease"/>
            <person name="Wu L."/>
            <person name="Ma J."/>
        </authorList>
    </citation>
    <scope>NUCLEOTIDE SEQUENCE [LARGE SCALE GENOMIC DNA]</scope>
    <source>
        <strain evidence="3">JCM 17137</strain>
    </source>
</reference>
<evidence type="ECO:0008006" key="4">
    <source>
        <dbReference type="Google" id="ProtNLM"/>
    </source>
</evidence>
<keyword evidence="3" id="KW-1185">Reference proteome</keyword>
<comment type="caution">
    <text evidence="2">The sequence shown here is derived from an EMBL/GenBank/DDBJ whole genome shotgun (WGS) entry which is preliminary data.</text>
</comment>
<gene>
    <name evidence="2" type="ORF">GCM10022402_25380</name>
</gene>
<proteinExistence type="predicted"/>
<evidence type="ECO:0000313" key="3">
    <source>
        <dbReference type="Proteomes" id="UP001500908"/>
    </source>
</evidence>
<protein>
    <recommendedName>
        <fullName evidence="4">Replication-relaxation</fullName>
    </recommendedName>
</protein>
<sequence length="293" mass="33767">MSVVLRPDRRAPARPRSSPETVKQLARRLTPRDRHIMRLVWQHKVFTTDQLTALGWNSYNTAKQRLATLHRLRALDRLRPWKPHGGAPWHYVLDQPGAEILAAENGQSLREFGYRRDRALAAGYSATLDHTLGTNQFFVDLYTHTRHHDDTHLDWWTETTCTHHYGDIVRPDAAGRWRVADRRVDFFLEYDTGTERLRRLTAKLDAYQELADLTTTSAIVLFYLPSQRREAHLRHALGPRPAVLVATAVHGAHPARHVWVRVDDPHLIPRRLVDLSPRTTYHQPALLEGADDG</sequence>
<evidence type="ECO:0000256" key="1">
    <source>
        <dbReference type="SAM" id="MobiDB-lite"/>
    </source>
</evidence>
<organism evidence="2 3">
    <name type="scientific">Salinactinospora qingdaonensis</name>
    <dbReference type="NCBI Taxonomy" id="702744"/>
    <lineage>
        <taxon>Bacteria</taxon>
        <taxon>Bacillati</taxon>
        <taxon>Actinomycetota</taxon>
        <taxon>Actinomycetes</taxon>
        <taxon>Streptosporangiales</taxon>
        <taxon>Nocardiopsidaceae</taxon>
        <taxon>Salinactinospora</taxon>
    </lineage>
</organism>
<name>A0ABP7FP03_9ACTN</name>